<organism evidence="2 3">
    <name type="scientific">Paenibacillus anseongense</name>
    <dbReference type="NCBI Taxonomy" id="2682845"/>
    <lineage>
        <taxon>Bacteria</taxon>
        <taxon>Bacillati</taxon>
        <taxon>Bacillota</taxon>
        <taxon>Bacilli</taxon>
        <taxon>Bacillales</taxon>
        <taxon>Paenibacillaceae</taxon>
        <taxon>Paenibacillus</taxon>
    </lineage>
</organism>
<protein>
    <submittedName>
        <fullName evidence="2">Resolvase</fullName>
    </submittedName>
</protein>
<proteinExistence type="predicted"/>
<evidence type="ECO:0000313" key="3">
    <source>
        <dbReference type="Proteomes" id="UP000467637"/>
    </source>
</evidence>
<dbReference type="Pfam" id="PF24722">
    <property type="entry name" value="DUF7674"/>
    <property type="match status" value="1"/>
</dbReference>
<evidence type="ECO:0000313" key="2">
    <source>
        <dbReference type="EMBL" id="MVQ33381.1"/>
    </source>
</evidence>
<dbReference type="RefSeq" id="WP_157317552.1">
    <property type="nucleotide sequence ID" value="NZ_WSEM01000003.1"/>
</dbReference>
<comment type="caution">
    <text evidence="2">The sequence shown here is derived from an EMBL/GenBank/DDBJ whole genome shotgun (WGS) entry which is preliminary data.</text>
</comment>
<accession>A0ABW9U2W1</accession>
<evidence type="ECO:0000259" key="1">
    <source>
        <dbReference type="Pfam" id="PF24722"/>
    </source>
</evidence>
<dbReference type="InterPro" id="IPR056091">
    <property type="entry name" value="DUF7674"/>
</dbReference>
<feature type="domain" description="DUF7674" evidence="1">
    <location>
        <begin position="11"/>
        <end position="112"/>
    </location>
</feature>
<reference evidence="2 3" key="1">
    <citation type="submission" date="2019-12" db="EMBL/GenBank/DDBJ databases">
        <authorList>
            <person name="Huq M.A."/>
        </authorList>
    </citation>
    <scope>NUCLEOTIDE SEQUENCE [LARGE SCALE GENOMIC DNA]</scope>
    <source>
        <strain evidence="2 3">MAH-34</strain>
    </source>
</reference>
<gene>
    <name evidence="2" type="ORF">GON05_01850</name>
</gene>
<keyword evidence="3" id="KW-1185">Reference proteome</keyword>
<dbReference type="Proteomes" id="UP000467637">
    <property type="component" value="Unassembled WGS sequence"/>
</dbReference>
<dbReference type="EMBL" id="WSEM01000003">
    <property type="protein sequence ID" value="MVQ33381.1"/>
    <property type="molecule type" value="Genomic_DNA"/>
</dbReference>
<sequence>MSKKLEEFFRIMLEFLPSTVNDYEKSIEHYGEVLETVIIENIFMPEIIKLLSENRNIKLLESIFDYFEEVSNCKDMHLINVFSVTVLESLGNDKTTLGVAEEYMGPKTMQLQLEADRALGRS</sequence>
<name>A0ABW9U2W1_9BACL</name>